<dbReference type="Proteomes" id="UP001162131">
    <property type="component" value="Unassembled WGS sequence"/>
</dbReference>
<dbReference type="EMBL" id="CAJZBQ010000045">
    <property type="protein sequence ID" value="CAG9328061.1"/>
    <property type="molecule type" value="Genomic_DNA"/>
</dbReference>
<accession>A0AAU9JME3</accession>
<evidence type="ECO:0000313" key="1">
    <source>
        <dbReference type="EMBL" id="CAG9328061.1"/>
    </source>
</evidence>
<gene>
    <name evidence="1" type="ORF">BSTOLATCC_MIC45520</name>
</gene>
<evidence type="ECO:0000313" key="2">
    <source>
        <dbReference type="Proteomes" id="UP001162131"/>
    </source>
</evidence>
<sequence>MLAEKVDKDKLDEVKITEINNLFLLRFNSLYIEGGSRGFLHDFLVRRLLQFLNFEFRKKLEDSCWLMNKFIELS</sequence>
<name>A0AAU9JME3_9CILI</name>
<dbReference type="AlphaFoldDB" id="A0AAU9JME3"/>
<comment type="caution">
    <text evidence="1">The sequence shown here is derived from an EMBL/GenBank/DDBJ whole genome shotgun (WGS) entry which is preliminary data.</text>
</comment>
<proteinExistence type="predicted"/>
<protein>
    <submittedName>
        <fullName evidence="1">Uncharacterized protein</fullName>
    </submittedName>
</protein>
<organism evidence="1 2">
    <name type="scientific">Blepharisma stoltei</name>
    <dbReference type="NCBI Taxonomy" id="1481888"/>
    <lineage>
        <taxon>Eukaryota</taxon>
        <taxon>Sar</taxon>
        <taxon>Alveolata</taxon>
        <taxon>Ciliophora</taxon>
        <taxon>Postciliodesmatophora</taxon>
        <taxon>Heterotrichea</taxon>
        <taxon>Heterotrichida</taxon>
        <taxon>Blepharismidae</taxon>
        <taxon>Blepharisma</taxon>
    </lineage>
</organism>
<reference evidence="1" key="1">
    <citation type="submission" date="2021-09" db="EMBL/GenBank/DDBJ databases">
        <authorList>
            <consortium name="AG Swart"/>
            <person name="Singh M."/>
            <person name="Singh A."/>
            <person name="Seah K."/>
            <person name="Emmerich C."/>
        </authorList>
    </citation>
    <scope>NUCLEOTIDE SEQUENCE</scope>
    <source>
        <strain evidence="1">ATCC30299</strain>
    </source>
</reference>
<keyword evidence="2" id="KW-1185">Reference proteome</keyword>